<sequence>MAGSSKVAENGSGISNKHSNENSTAFDSALGQHVKHNNYPTIPWMTESWLSKLVPYERLATASPRIGMGIIGVGLIQHHVNLMPTLHSAADFVYVHDHHGRSQGVRPKMATWPLSKKEVLAQKQWAA</sequence>
<organism evidence="2 3">
    <name type="scientific">Coniochaeta hoffmannii</name>
    <dbReference type="NCBI Taxonomy" id="91930"/>
    <lineage>
        <taxon>Eukaryota</taxon>
        <taxon>Fungi</taxon>
        <taxon>Dikarya</taxon>
        <taxon>Ascomycota</taxon>
        <taxon>Pezizomycotina</taxon>
        <taxon>Sordariomycetes</taxon>
        <taxon>Sordariomycetidae</taxon>
        <taxon>Coniochaetales</taxon>
        <taxon>Coniochaetaceae</taxon>
        <taxon>Coniochaeta</taxon>
    </lineage>
</organism>
<protein>
    <submittedName>
        <fullName evidence="2">Uncharacterized protein</fullName>
    </submittedName>
</protein>
<feature type="region of interest" description="Disordered" evidence="1">
    <location>
        <begin position="1"/>
        <end position="29"/>
    </location>
</feature>
<evidence type="ECO:0000313" key="2">
    <source>
        <dbReference type="EMBL" id="KAJ9152167.1"/>
    </source>
</evidence>
<keyword evidence="3" id="KW-1185">Reference proteome</keyword>
<feature type="compositionally biased region" description="Polar residues" evidence="1">
    <location>
        <begin position="12"/>
        <end position="26"/>
    </location>
</feature>
<gene>
    <name evidence="2" type="ORF">NKR19_g4649</name>
</gene>
<name>A0AA38S1S9_9PEZI</name>
<dbReference type="EMBL" id="JANBVN010000059">
    <property type="protein sequence ID" value="KAJ9152167.1"/>
    <property type="molecule type" value="Genomic_DNA"/>
</dbReference>
<accession>A0AA38S1S9</accession>
<dbReference type="Proteomes" id="UP001174691">
    <property type="component" value="Unassembled WGS sequence"/>
</dbReference>
<comment type="caution">
    <text evidence="2">The sequence shown here is derived from an EMBL/GenBank/DDBJ whole genome shotgun (WGS) entry which is preliminary data.</text>
</comment>
<evidence type="ECO:0000256" key="1">
    <source>
        <dbReference type="SAM" id="MobiDB-lite"/>
    </source>
</evidence>
<reference evidence="2" key="1">
    <citation type="submission" date="2022-07" db="EMBL/GenBank/DDBJ databases">
        <title>Fungi with potential for degradation of polypropylene.</title>
        <authorList>
            <person name="Gostincar C."/>
        </authorList>
    </citation>
    <scope>NUCLEOTIDE SEQUENCE</scope>
    <source>
        <strain evidence="2">EXF-13287</strain>
    </source>
</reference>
<dbReference type="AlphaFoldDB" id="A0AA38S1S9"/>
<evidence type="ECO:0000313" key="3">
    <source>
        <dbReference type="Proteomes" id="UP001174691"/>
    </source>
</evidence>
<proteinExistence type="predicted"/>